<evidence type="ECO:0000256" key="7">
    <source>
        <dbReference type="ARBA" id="ARBA00022723"/>
    </source>
</evidence>
<feature type="domain" description="Cytochrome b561 bacterial/Ni-hydrogenase" evidence="14">
    <location>
        <begin position="9"/>
        <end position="166"/>
    </location>
</feature>
<evidence type="ECO:0000256" key="11">
    <source>
        <dbReference type="ARBA" id="ARBA00023136"/>
    </source>
</evidence>
<evidence type="ECO:0000313" key="15">
    <source>
        <dbReference type="EMBL" id="OAE47509.1"/>
    </source>
</evidence>
<dbReference type="InterPro" id="IPR016174">
    <property type="entry name" value="Di-haem_cyt_TM"/>
</dbReference>
<comment type="subcellular location">
    <subcellularLocation>
        <location evidence="2">Cell membrane</location>
        <topology evidence="2">Multi-pass membrane protein</topology>
    </subcellularLocation>
</comment>
<keyword evidence="7" id="KW-0479">Metal-binding</keyword>
<gene>
    <name evidence="15" type="ORF">A7J57_19735</name>
</gene>
<feature type="transmembrane region" description="Helical" evidence="13">
    <location>
        <begin position="135"/>
        <end position="155"/>
    </location>
</feature>
<evidence type="ECO:0000256" key="9">
    <source>
        <dbReference type="ARBA" id="ARBA00022989"/>
    </source>
</evidence>
<dbReference type="GO" id="GO:0005886">
    <property type="term" value="C:plasma membrane"/>
    <property type="evidence" value="ECO:0007669"/>
    <property type="project" value="UniProtKB-SubCell"/>
</dbReference>
<evidence type="ECO:0000313" key="16">
    <source>
        <dbReference type="Proteomes" id="UP000077098"/>
    </source>
</evidence>
<dbReference type="GO" id="GO:0022904">
    <property type="term" value="P:respiratory electron transport chain"/>
    <property type="evidence" value="ECO:0007669"/>
    <property type="project" value="InterPro"/>
</dbReference>
<feature type="transmembrane region" description="Helical" evidence="13">
    <location>
        <begin position="12"/>
        <end position="30"/>
    </location>
</feature>
<evidence type="ECO:0000256" key="1">
    <source>
        <dbReference type="ARBA" id="ARBA00001970"/>
    </source>
</evidence>
<evidence type="ECO:0000256" key="10">
    <source>
        <dbReference type="ARBA" id="ARBA00023004"/>
    </source>
</evidence>
<keyword evidence="6 13" id="KW-0812">Transmembrane</keyword>
<dbReference type="Proteomes" id="UP000077098">
    <property type="component" value="Unassembled WGS sequence"/>
</dbReference>
<evidence type="ECO:0000256" key="3">
    <source>
        <dbReference type="ARBA" id="ARBA00022448"/>
    </source>
</evidence>
<keyword evidence="5" id="KW-0349">Heme</keyword>
<keyword evidence="10" id="KW-0408">Iron</keyword>
<dbReference type="PANTHER" id="PTHR30529">
    <property type="entry name" value="CYTOCHROME B561"/>
    <property type="match status" value="1"/>
</dbReference>
<keyword evidence="4" id="KW-1003">Cell membrane</keyword>
<reference evidence="15 16" key="1">
    <citation type="submission" date="2016-05" db="EMBL/GenBank/DDBJ databases">
        <authorList>
            <person name="Lavstsen T."/>
            <person name="Jespersen J.S."/>
        </authorList>
    </citation>
    <scope>NUCLEOTIDE SEQUENCE [LARGE SCALE GENOMIC DNA]</scope>
    <source>
        <strain evidence="15 16">KCJ1736</strain>
    </source>
</reference>
<dbReference type="EMBL" id="LXPS01000010">
    <property type="protein sequence ID" value="OAE47509.1"/>
    <property type="molecule type" value="Genomic_DNA"/>
</dbReference>
<keyword evidence="3" id="KW-0813">Transport</keyword>
<keyword evidence="8" id="KW-0249">Electron transport</keyword>
<dbReference type="Pfam" id="PF01292">
    <property type="entry name" value="Ni_hydr_CYTB"/>
    <property type="match status" value="1"/>
</dbReference>
<evidence type="ECO:0000256" key="6">
    <source>
        <dbReference type="ARBA" id="ARBA00022692"/>
    </source>
</evidence>
<comment type="similarity">
    <text evidence="12">Belongs to the cytochrome b561 family.</text>
</comment>
<organism evidence="15 16">
    <name type="scientific">Agrobacterium tumefaciens</name>
    <dbReference type="NCBI Taxonomy" id="358"/>
    <lineage>
        <taxon>Bacteria</taxon>
        <taxon>Pseudomonadati</taxon>
        <taxon>Pseudomonadota</taxon>
        <taxon>Alphaproteobacteria</taxon>
        <taxon>Hyphomicrobiales</taxon>
        <taxon>Rhizobiaceae</taxon>
        <taxon>Rhizobium/Agrobacterium group</taxon>
        <taxon>Agrobacterium</taxon>
        <taxon>Agrobacterium tumefaciens complex</taxon>
    </lineage>
</organism>
<proteinExistence type="inferred from homology"/>
<keyword evidence="9 13" id="KW-1133">Transmembrane helix</keyword>
<dbReference type="GO" id="GO:0020037">
    <property type="term" value="F:heme binding"/>
    <property type="evidence" value="ECO:0007669"/>
    <property type="project" value="TreeGrafter"/>
</dbReference>
<keyword evidence="11 13" id="KW-0472">Membrane</keyword>
<evidence type="ECO:0000256" key="13">
    <source>
        <dbReference type="SAM" id="Phobius"/>
    </source>
</evidence>
<dbReference type="GO" id="GO:0009055">
    <property type="term" value="F:electron transfer activity"/>
    <property type="evidence" value="ECO:0007669"/>
    <property type="project" value="InterPro"/>
</dbReference>
<sequence length="166" mass="18743">MAYRTQVSFTVPQRIIHWAMALLILFNLLFPDGMEHAYRLMRRGESLTPDQLSSANIHAYVGFTVLFLAVVRLCLRLMQGVPPHPPEEPRVAQIAAKVAHFTLYALFFILPLSGIAAYYFGVGAAGDLHSGPFKVLMWVLIAGHVVAVLVHQFYWRTNLLRRMTHG</sequence>
<evidence type="ECO:0000256" key="4">
    <source>
        <dbReference type="ARBA" id="ARBA00022475"/>
    </source>
</evidence>
<dbReference type="PANTHER" id="PTHR30529:SF6">
    <property type="entry name" value="BLL0291 PROTEIN"/>
    <property type="match status" value="1"/>
</dbReference>
<name>A0A176XFS1_AGRTU</name>
<evidence type="ECO:0000256" key="12">
    <source>
        <dbReference type="ARBA" id="ARBA00037975"/>
    </source>
</evidence>
<dbReference type="InterPro" id="IPR011577">
    <property type="entry name" value="Cyt_b561_bac/Ni-Hgenase"/>
</dbReference>
<comment type="caution">
    <text evidence="15">The sequence shown here is derived from an EMBL/GenBank/DDBJ whole genome shotgun (WGS) entry which is preliminary data.</text>
</comment>
<dbReference type="SUPFAM" id="SSF81342">
    <property type="entry name" value="Transmembrane di-heme cytochromes"/>
    <property type="match status" value="1"/>
</dbReference>
<evidence type="ECO:0000259" key="14">
    <source>
        <dbReference type="Pfam" id="PF01292"/>
    </source>
</evidence>
<dbReference type="InterPro" id="IPR052168">
    <property type="entry name" value="Cytochrome_b561_oxidase"/>
</dbReference>
<comment type="cofactor">
    <cofactor evidence="1">
        <name>heme b</name>
        <dbReference type="ChEBI" id="CHEBI:60344"/>
    </cofactor>
</comment>
<protein>
    <submittedName>
        <fullName evidence="15">Cytochrome B</fullName>
    </submittedName>
</protein>
<evidence type="ECO:0000256" key="5">
    <source>
        <dbReference type="ARBA" id="ARBA00022617"/>
    </source>
</evidence>
<evidence type="ECO:0000256" key="8">
    <source>
        <dbReference type="ARBA" id="ARBA00022982"/>
    </source>
</evidence>
<dbReference type="GO" id="GO:0046872">
    <property type="term" value="F:metal ion binding"/>
    <property type="evidence" value="ECO:0007669"/>
    <property type="project" value="UniProtKB-KW"/>
</dbReference>
<accession>A0A176XFS1</accession>
<evidence type="ECO:0000256" key="2">
    <source>
        <dbReference type="ARBA" id="ARBA00004651"/>
    </source>
</evidence>
<dbReference type="AlphaFoldDB" id="A0A176XFS1"/>
<feature type="transmembrane region" description="Helical" evidence="13">
    <location>
        <begin position="98"/>
        <end position="120"/>
    </location>
</feature>
<dbReference type="RefSeq" id="WP_063948342.1">
    <property type="nucleotide sequence ID" value="NZ_LXPS01000010.1"/>
</dbReference>